<comment type="caution">
    <text evidence="1">The sequence shown here is derived from an EMBL/GenBank/DDBJ whole genome shotgun (WGS) entry which is preliminary data.</text>
</comment>
<dbReference type="PROSITE" id="PS51257">
    <property type="entry name" value="PROKAR_LIPOPROTEIN"/>
    <property type="match status" value="1"/>
</dbReference>
<proteinExistence type="predicted"/>
<dbReference type="Proteomes" id="UP001597549">
    <property type="component" value="Unassembled WGS sequence"/>
</dbReference>
<dbReference type="EMBL" id="JBHUOL010000018">
    <property type="protein sequence ID" value="MFD2909291.1"/>
    <property type="molecule type" value="Genomic_DNA"/>
</dbReference>
<accession>A0ABW5ZB22</accession>
<reference evidence="2" key="1">
    <citation type="journal article" date="2019" name="Int. J. Syst. Evol. Microbiol.">
        <title>The Global Catalogue of Microorganisms (GCM) 10K type strain sequencing project: providing services to taxonomists for standard genome sequencing and annotation.</title>
        <authorList>
            <consortium name="The Broad Institute Genomics Platform"/>
            <consortium name="The Broad Institute Genome Sequencing Center for Infectious Disease"/>
            <person name="Wu L."/>
            <person name="Ma J."/>
        </authorList>
    </citation>
    <scope>NUCLEOTIDE SEQUENCE [LARGE SCALE GENOMIC DNA]</scope>
    <source>
        <strain evidence="2">KCTC 52644</strain>
    </source>
</reference>
<keyword evidence="2" id="KW-1185">Reference proteome</keyword>
<dbReference type="RefSeq" id="WP_379807661.1">
    <property type="nucleotide sequence ID" value="NZ_JBHUOL010000018.1"/>
</dbReference>
<organism evidence="1 2">
    <name type="scientific">Flavobacterium ardleyense</name>
    <dbReference type="NCBI Taxonomy" id="2038737"/>
    <lineage>
        <taxon>Bacteria</taxon>
        <taxon>Pseudomonadati</taxon>
        <taxon>Bacteroidota</taxon>
        <taxon>Flavobacteriia</taxon>
        <taxon>Flavobacteriales</taxon>
        <taxon>Flavobacteriaceae</taxon>
        <taxon>Flavobacterium</taxon>
    </lineage>
</organism>
<sequence>MKKIVLIVALFSLFACNDKEVKLPQASLSVMKDIEDHSPIYMFFDLKDKKDTIIEVNRKNSISSTNWVFNIDKRLPLKLVIPEVMKLQEKKKGSSHAKEGSINVFTYSDSVAKNLAFFPFSDVQYKFDEDFSKLLNMESLEKYEEFQHLAINFVKGGAITVEGLEVDRNAFVTYITKLSRFSRDRKLVMLHLNFDKELSYGDYIQNKILAWQATNDKVQIFSFEFIYDQKQSPEM</sequence>
<evidence type="ECO:0008006" key="3">
    <source>
        <dbReference type="Google" id="ProtNLM"/>
    </source>
</evidence>
<gene>
    <name evidence="1" type="ORF">ACFSX9_11190</name>
</gene>
<protein>
    <recommendedName>
        <fullName evidence="3">Lipoprotein</fullName>
    </recommendedName>
</protein>
<evidence type="ECO:0000313" key="2">
    <source>
        <dbReference type="Proteomes" id="UP001597549"/>
    </source>
</evidence>
<name>A0ABW5ZB22_9FLAO</name>
<evidence type="ECO:0000313" key="1">
    <source>
        <dbReference type="EMBL" id="MFD2909291.1"/>
    </source>
</evidence>